<sequence>MCAKLPEHSPCSPKNNRAPSTSERSLAMLDSEACVKPPEHSSQQQEANYRKNRTPRTLGRTLVVQNF</sequence>
<reference evidence="2" key="1">
    <citation type="submission" date="2023-05" db="EMBL/GenBank/DDBJ databases">
        <title>Nepenthes gracilis genome sequencing.</title>
        <authorList>
            <person name="Fukushima K."/>
        </authorList>
    </citation>
    <scope>NUCLEOTIDE SEQUENCE</scope>
    <source>
        <strain evidence="2">SING2019-196</strain>
    </source>
</reference>
<organism evidence="2 3">
    <name type="scientific">Nepenthes gracilis</name>
    <name type="common">Slender pitcher plant</name>
    <dbReference type="NCBI Taxonomy" id="150966"/>
    <lineage>
        <taxon>Eukaryota</taxon>
        <taxon>Viridiplantae</taxon>
        <taxon>Streptophyta</taxon>
        <taxon>Embryophyta</taxon>
        <taxon>Tracheophyta</taxon>
        <taxon>Spermatophyta</taxon>
        <taxon>Magnoliopsida</taxon>
        <taxon>eudicotyledons</taxon>
        <taxon>Gunneridae</taxon>
        <taxon>Pentapetalae</taxon>
        <taxon>Caryophyllales</taxon>
        <taxon>Nepenthaceae</taxon>
        <taxon>Nepenthes</taxon>
    </lineage>
</organism>
<evidence type="ECO:0000313" key="3">
    <source>
        <dbReference type="Proteomes" id="UP001279734"/>
    </source>
</evidence>
<name>A0AAD3SVJ8_NEPGR</name>
<dbReference type="EMBL" id="BSYO01000018">
    <property type="protein sequence ID" value="GMH17890.1"/>
    <property type="molecule type" value="Genomic_DNA"/>
</dbReference>
<evidence type="ECO:0000256" key="1">
    <source>
        <dbReference type="SAM" id="MobiDB-lite"/>
    </source>
</evidence>
<dbReference type="Proteomes" id="UP001279734">
    <property type="component" value="Unassembled WGS sequence"/>
</dbReference>
<protein>
    <submittedName>
        <fullName evidence="2">Uncharacterized protein</fullName>
    </submittedName>
</protein>
<comment type="caution">
    <text evidence="2">The sequence shown here is derived from an EMBL/GenBank/DDBJ whole genome shotgun (WGS) entry which is preliminary data.</text>
</comment>
<feature type="region of interest" description="Disordered" evidence="1">
    <location>
        <begin position="1"/>
        <end position="67"/>
    </location>
</feature>
<dbReference type="AlphaFoldDB" id="A0AAD3SVJ8"/>
<proteinExistence type="predicted"/>
<feature type="compositionally biased region" description="Polar residues" evidence="1">
    <location>
        <begin position="12"/>
        <end position="24"/>
    </location>
</feature>
<gene>
    <name evidence="2" type="ORF">Nepgr_019731</name>
</gene>
<accession>A0AAD3SVJ8</accession>
<evidence type="ECO:0000313" key="2">
    <source>
        <dbReference type="EMBL" id="GMH17890.1"/>
    </source>
</evidence>
<keyword evidence="3" id="KW-1185">Reference proteome</keyword>